<keyword evidence="7" id="KW-1185">Reference proteome</keyword>
<organism evidence="6 7">
    <name type="scientific">Clavelina lepadiformis</name>
    <name type="common">Light-bulb sea squirt</name>
    <name type="synonym">Ascidia lepadiformis</name>
    <dbReference type="NCBI Taxonomy" id="159417"/>
    <lineage>
        <taxon>Eukaryota</taxon>
        <taxon>Metazoa</taxon>
        <taxon>Chordata</taxon>
        <taxon>Tunicata</taxon>
        <taxon>Ascidiacea</taxon>
        <taxon>Aplousobranchia</taxon>
        <taxon>Clavelinidae</taxon>
        <taxon>Clavelina</taxon>
    </lineage>
</organism>
<evidence type="ECO:0000313" key="6">
    <source>
        <dbReference type="EMBL" id="CAK8694406.1"/>
    </source>
</evidence>
<accession>A0ABP0GRN7</accession>
<dbReference type="Pfam" id="PF07147">
    <property type="entry name" value="PDCD9"/>
    <property type="match status" value="2"/>
</dbReference>
<dbReference type="InterPro" id="IPR010793">
    <property type="entry name" value="Ribosomal_mL37/mL65"/>
</dbReference>
<evidence type="ECO:0000256" key="3">
    <source>
        <dbReference type="ARBA" id="ARBA00023128"/>
    </source>
</evidence>
<dbReference type="Proteomes" id="UP001642483">
    <property type="component" value="Unassembled WGS sequence"/>
</dbReference>
<evidence type="ECO:0000256" key="2">
    <source>
        <dbReference type="ARBA" id="ARBA00022980"/>
    </source>
</evidence>
<keyword evidence="3" id="KW-0496">Mitochondrion</keyword>
<comment type="subcellular location">
    <subcellularLocation>
        <location evidence="1">Mitochondrion</location>
    </subcellularLocation>
</comment>
<feature type="compositionally biased region" description="Basic and acidic residues" evidence="5">
    <location>
        <begin position="547"/>
        <end position="562"/>
    </location>
</feature>
<evidence type="ECO:0000256" key="4">
    <source>
        <dbReference type="ARBA" id="ARBA00023274"/>
    </source>
</evidence>
<keyword evidence="4" id="KW-0687">Ribonucleoprotein</keyword>
<proteinExistence type="predicted"/>
<name>A0ABP0GRN7_CLALP</name>
<dbReference type="PANTHER" id="PTHR13014">
    <property type="entry name" value="MITOCHONDRIAL 28S RIBOSOMAL PROTEIN S30/P52 PRO-APOTOTIC PROTEIN"/>
    <property type="match status" value="1"/>
</dbReference>
<reference evidence="6 7" key="1">
    <citation type="submission" date="2024-02" db="EMBL/GenBank/DDBJ databases">
        <authorList>
            <person name="Daric V."/>
            <person name="Darras S."/>
        </authorList>
    </citation>
    <scope>NUCLEOTIDE SEQUENCE [LARGE SCALE GENOMIC DNA]</scope>
</reference>
<feature type="region of interest" description="Disordered" evidence="5">
    <location>
        <begin position="531"/>
        <end position="562"/>
    </location>
</feature>
<evidence type="ECO:0008006" key="8">
    <source>
        <dbReference type="Google" id="ProtNLM"/>
    </source>
</evidence>
<evidence type="ECO:0000256" key="5">
    <source>
        <dbReference type="SAM" id="MobiDB-lite"/>
    </source>
</evidence>
<comment type="caution">
    <text evidence="6">The sequence shown here is derived from an EMBL/GenBank/DDBJ whole genome shotgun (WGS) entry which is preliminary data.</text>
</comment>
<evidence type="ECO:0000256" key="1">
    <source>
        <dbReference type="ARBA" id="ARBA00004173"/>
    </source>
</evidence>
<keyword evidence="2" id="KW-0689">Ribosomal protein</keyword>
<sequence length="579" mass="68528">MQLGLPSCARCSKMLQFEKVFFPNSVRSFSTSKAAYVKSVWRKTWPTFKERLAQQNLEEKRFPIPRKAQDKRLPWEYPKQADQKATFKHRRWYDVYYERWVDTYPRVKGKYCIGYKDKRQLLFDMETPNELFYFLLDRYPRKKYIINSFDEASPISNISYYYQYLTHTKYVHGMPYQIQNAKVDEEYMNDLRSFVNETLMMKYDVNFSEETDPLKKEQSIKEKCFATIMKYLATTLSTENNQLLDCEIDHNAENSLFWLNGRGFLKWTQPDDMAVPYQCHDKPFLQIRTKEPLPEFSPWLGEFSTTSQIPSFYTTPHVFKLEHKQYRNMISPGYKLFGGDVTQNYHSAMLEEELDQLPPPVYDPCPHGHTQLFLLPKQYSREWYRENAEHSDITGEIDEHLKGHGIMSGWVWTAAQAHYNFNWMDNDVTRPFCSQTIITDGQWLSFYCYQLNTIAVDADNLPNNDRRNICYGRTSMKLFDEITPEGVVGLNDNTLQLLVKFVANGKEQYESVVSTAEEVAKHDASLLVQESDPDVPEIELQKPTQKVSRDDQRRRDEEEAKRIEEKSKTFRERVMGYLK</sequence>
<protein>
    <recommendedName>
        <fullName evidence="8">28S ribosomal protein S30, mitochondrial</fullName>
    </recommendedName>
</protein>
<dbReference type="InterPro" id="IPR039982">
    <property type="entry name" value="Ribosomal_mL65"/>
</dbReference>
<evidence type="ECO:0000313" key="7">
    <source>
        <dbReference type="Proteomes" id="UP001642483"/>
    </source>
</evidence>
<dbReference type="EMBL" id="CAWYQH010000141">
    <property type="protein sequence ID" value="CAK8694406.1"/>
    <property type="molecule type" value="Genomic_DNA"/>
</dbReference>
<dbReference type="PANTHER" id="PTHR13014:SF3">
    <property type="entry name" value="LARGE RIBOSOMAL SUBUNIT PROTEIN ML65"/>
    <property type="match status" value="1"/>
</dbReference>
<gene>
    <name evidence="6" type="ORF">CVLEPA_LOCUS27774</name>
</gene>